<feature type="transmembrane region" description="Helical" evidence="6">
    <location>
        <begin position="12"/>
        <end position="38"/>
    </location>
</feature>
<evidence type="ECO:0000313" key="7">
    <source>
        <dbReference type="EMBL" id="KAF7635235.1"/>
    </source>
</evidence>
<keyword evidence="4 6" id="KW-1133">Transmembrane helix</keyword>
<name>A0A8S9ZPN7_9BILA</name>
<dbReference type="EMBL" id="JABEBT010000045">
    <property type="protein sequence ID" value="KAF7635235.1"/>
    <property type="molecule type" value="Genomic_DNA"/>
</dbReference>
<dbReference type="InterPro" id="IPR051119">
    <property type="entry name" value="Nematode_SR-like"/>
</dbReference>
<comment type="subcellular location">
    <subcellularLocation>
        <location evidence="1">Membrane</location>
        <topology evidence="1">Multi-pass membrane protein</topology>
    </subcellularLocation>
</comment>
<dbReference type="Proteomes" id="UP000605970">
    <property type="component" value="Unassembled WGS sequence"/>
</dbReference>
<evidence type="ECO:0000256" key="2">
    <source>
        <dbReference type="ARBA" id="ARBA00005692"/>
    </source>
</evidence>
<keyword evidence="8" id="KW-1185">Reference proteome</keyword>
<dbReference type="Pfam" id="PF02118">
    <property type="entry name" value="Srg"/>
    <property type="match status" value="1"/>
</dbReference>
<feature type="transmembrane region" description="Helical" evidence="6">
    <location>
        <begin position="94"/>
        <end position="119"/>
    </location>
</feature>
<reference evidence="7" key="1">
    <citation type="journal article" date="2020" name="Ecol. Evol.">
        <title>Genome structure and content of the rice root-knot nematode (Meloidogyne graminicola).</title>
        <authorList>
            <person name="Phan N.T."/>
            <person name="Danchin E.G.J."/>
            <person name="Klopp C."/>
            <person name="Perfus-Barbeoch L."/>
            <person name="Kozlowski D.K."/>
            <person name="Koutsovoulos G.D."/>
            <person name="Lopez-Roques C."/>
            <person name="Bouchez O."/>
            <person name="Zahm M."/>
            <person name="Besnard G."/>
            <person name="Bellafiore S."/>
        </authorList>
    </citation>
    <scope>NUCLEOTIDE SEQUENCE</scope>
    <source>
        <strain evidence="7">VN-18</strain>
    </source>
</reference>
<gene>
    <name evidence="7" type="ORF">Mgra_00005350</name>
</gene>
<feature type="transmembrane region" description="Helical" evidence="6">
    <location>
        <begin position="232"/>
        <end position="254"/>
    </location>
</feature>
<keyword evidence="3 6" id="KW-0812">Transmembrane</keyword>
<dbReference type="GO" id="GO:0007606">
    <property type="term" value="P:sensory perception of chemical stimulus"/>
    <property type="evidence" value="ECO:0007669"/>
    <property type="project" value="UniProtKB-UniRule"/>
</dbReference>
<evidence type="ECO:0000256" key="3">
    <source>
        <dbReference type="ARBA" id="ARBA00022692"/>
    </source>
</evidence>
<feature type="transmembrane region" description="Helical" evidence="6">
    <location>
        <begin position="131"/>
        <end position="154"/>
    </location>
</feature>
<dbReference type="PANTHER" id="PTHR31627:SF42">
    <property type="entry name" value="G_PROTEIN_RECEP_F1_2 DOMAIN-CONTAINING PROTEIN-RELATED"/>
    <property type="match status" value="1"/>
</dbReference>
<dbReference type="GO" id="GO:0016020">
    <property type="term" value="C:membrane"/>
    <property type="evidence" value="ECO:0007669"/>
    <property type="project" value="UniProtKB-SubCell"/>
</dbReference>
<dbReference type="PANTHER" id="PTHR31627">
    <property type="entry name" value="SERPENTINE RECEPTOR CLASS GAMMA-RELATED"/>
    <property type="match status" value="1"/>
</dbReference>
<keyword evidence="5 6" id="KW-0472">Membrane</keyword>
<comment type="caution">
    <text evidence="6">Lacks conserved residue(s) required for the propagation of feature annotation.</text>
</comment>
<keyword evidence="7" id="KW-0675">Receptor</keyword>
<protein>
    <recommendedName>
        <fullName evidence="6">Serpentine receptor class gamma</fullName>
    </recommendedName>
</protein>
<evidence type="ECO:0000313" key="8">
    <source>
        <dbReference type="Proteomes" id="UP000605970"/>
    </source>
</evidence>
<evidence type="ECO:0000256" key="4">
    <source>
        <dbReference type="ARBA" id="ARBA00022989"/>
    </source>
</evidence>
<dbReference type="OrthoDB" id="5863443at2759"/>
<evidence type="ECO:0000256" key="5">
    <source>
        <dbReference type="ARBA" id="ARBA00023136"/>
    </source>
</evidence>
<organism evidence="7 8">
    <name type="scientific">Meloidogyne graminicola</name>
    <dbReference type="NCBI Taxonomy" id="189291"/>
    <lineage>
        <taxon>Eukaryota</taxon>
        <taxon>Metazoa</taxon>
        <taxon>Ecdysozoa</taxon>
        <taxon>Nematoda</taxon>
        <taxon>Chromadorea</taxon>
        <taxon>Rhabditida</taxon>
        <taxon>Tylenchina</taxon>
        <taxon>Tylenchomorpha</taxon>
        <taxon>Tylenchoidea</taxon>
        <taxon>Meloidogynidae</taxon>
        <taxon>Meloidogyninae</taxon>
        <taxon>Meloidogyne</taxon>
    </lineage>
</organism>
<feature type="transmembrane region" description="Helical" evidence="6">
    <location>
        <begin position="186"/>
        <end position="211"/>
    </location>
</feature>
<dbReference type="Gene3D" id="1.20.1070.10">
    <property type="entry name" value="Rhodopsin 7-helix transmembrane proteins"/>
    <property type="match status" value="1"/>
</dbReference>
<feature type="transmembrane region" description="Helical" evidence="6">
    <location>
        <begin position="50"/>
        <end position="74"/>
    </location>
</feature>
<evidence type="ECO:0000256" key="6">
    <source>
        <dbReference type="RuleBase" id="RU280813"/>
    </source>
</evidence>
<dbReference type="AlphaFoldDB" id="A0A8S9ZPN7"/>
<comment type="similarity">
    <text evidence="2 6">Belongs to the nematode receptor-like protein srg family.</text>
</comment>
<sequence length="395" mass="46186">MSTKNNISSLDIYISQSIGAIISIPSVILYLIECLIIIKNFKQFNSSFYKLFLLSAFNNIFMNFLPSILYARLIRLGWINNFYLKELPNWGPNLLVFFMYYNYHFENFITICTLLHRLSVIAYPFNYEKKWNIFLPICGIFIFITPLLFTYRFIYWPLIMVVNDDNSVEINLNKILIKDKPVLTNYMIMLLTSIGYLIINIFLNLAVYLMYRKKQTNISTNNSNINNNKSSRLLVYTIAIFLAQLLLCLFWLLLTIQGFGELFPSNYNLIFTNQYIWLSDIRTVAFPSWFLLWASTDLNDKIRQRFPWIPSFKSKIIILNNSEHKMNIGIAKINNNNNISPNVRSFTSSNSQELLANKKRHSGPLFVGIQTKENTKISKININENCGINGCELRK</sequence>
<accession>A0A8S9ZPN7</accession>
<evidence type="ECO:0000256" key="1">
    <source>
        <dbReference type="ARBA" id="ARBA00004141"/>
    </source>
</evidence>
<dbReference type="InterPro" id="IPR000609">
    <property type="entry name" value="7TM_GPCR_serpentine_rcpt_Srg"/>
</dbReference>
<comment type="caution">
    <text evidence="7">The sequence shown here is derived from an EMBL/GenBank/DDBJ whole genome shotgun (WGS) entry which is preliminary data.</text>
</comment>
<dbReference type="GO" id="GO:0004888">
    <property type="term" value="F:transmembrane signaling receptor activity"/>
    <property type="evidence" value="ECO:0007669"/>
    <property type="project" value="InterPro"/>
</dbReference>
<proteinExistence type="inferred from homology"/>